<dbReference type="Gene3D" id="2.40.10.10">
    <property type="entry name" value="Trypsin-like serine proteases"/>
    <property type="match status" value="3"/>
</dbReference>
<keyword evidence="1" id="KW-1015">Disulfide bond</keyword>
<dbReference type="InterPro" id="IPR001314">
    <property type="entry name" value="Peptidase_S1A"/>
</dbReference>
<keyword evidence="2" id="KW-0720">Serine protease</keyword>
<evidence type="ECO:0000256" key="3">
    <source>
        <dbReference type="SAM" id="SignalP"/>
    </source>
</evidence>
<keyword evidence="2" id="KW-0378">Hydrolase</keyword>
<dbReference type="InterPro" id="IPR001254">
    <property type="entry name" value="Trypsin_dom"/>
</dbReference>
<dbReference type="PROSITE" id="PS00135">
    <property type="entry name" value="TRYPSIN_SER"/>
    <property type="match status" value="2"/>
</dbReference>
<dbReference type="SUPFAM" id="SSF50494">
    <property type="entry name" value="Trypsin-like serine proteases"/>
    <property type="match status" value="2"/>
</dbReference>
<dbReference type="PANTHER" id="PTHR24260:SF134">
    <property type="entry name" value="AT07769P-RELATED"/>
    <property type="match status" value="1"/>
</dbReference>
<gene>
    <name evidence="5" type="ORF">JYU34_013525</name>
</gene>
<sequence>MKVLVGILLLAAVAAARLVSEDLTAFNYHEKIGFAKAASILAAEQSISTRIVGGSAAKPGDFKYQAGLVISIGQARSVCGGVLLSATRVLTAAHCWFDGRNQAQAFEVVLGSTLLFTGGQRVHTTDVQTHENWNPIFVRNDVAIARISAVTLDDNVQPIALPVGLTDNNFVGYKAVASGFGRTKDGAGIEPTQFLSYAWLEVITNDVCRRSFPINVFSSTICISGVNATSTCNGDSGGPLAVEIDNKRVLIGITSFGSAQGCENDSPAAFARITSFLPWIQAGLVITLTDGRTSACGGSLLSNTRVLTAAHCWFDGGNQARSFQVVLGSIRLFSGGTRIDTSNVEMHGSWNPFSTRNDIAMVRLGRSVSYNNNIRNIALPVGLASQSFAGQSAIASGFGAIRDNVGIPNDQVLSHVRLNVISNAECRRFYPNYVFDSTVCTSGAGAVGTCGGDSGGPLAVDHNNQRVLIGVTSFGSGYGCQANEPAAFSRVTSYVSWIQARL</sequence>
<protein>
    <recommendedName>
        <fullName evidence="4">Peptidase S1 domain-containing protein</fullName>
    </recommendedName>
</protein>
<dbReference type="CDD" id="cd00190">
    <property type="entry name" value="Tryp_SPc"/>
    <property type="match status" value="2"/>
</dbReference>
<name>A0ABQ7QA00_PLUXY</name>
<feature type="domain" description="Peptidase S1" evidence="4">
    <location>
        <begin position="51"/>
        <end position="285"/>
    </location>
</feature>
<dbReference type="InterPro" id="IPR018114">
    <property type="entry name" value="TRYPSIN_HIS"/>
</dbReference>
<keyword evidence="2" id="KW-0645">Protease</keyword>
<feature type="domain" description="Peptidase S1" evidence="4">
    <location>
        <begin position="281"/>
        <end position="502"/>
    </location>
</feature>
<dbReference type="SMART" id="SM00020">
    <property type="entry name" value="Tryp_SPc"/>
    <property type="match status" value="2"/>
</dbReference>
<dbReference type="PRINTS" id="PR00722">
    <property type="entry name" value="CHYMOTRYPSIN"/>
</dbReference>
<dbReference type="InterPro" id="IPR051333">
    <property type="entry name" value="CLIP_Serine_Protease"/>
</dbReference>
<proteinExistence type="predicted"/>
<evidence type="ECO:0000313" key="6">
    <source>
        <dbReference type="Proteomes" id="UP000823941"/>
    </source>
</evidence>
<dbReference type="Pfam" id="PF00089">
    <property type="entry name" value="Trypsin"/>
    <property type="match status" value="2"/>
</dbReference>
<organism evidence="5 6">
    <name type="scientific">Plutella xylostella</name>
    <name type="common">Diamondback moth</name>
    <name type="synonym">Plutella maculipennis</name>
    <dbReference type="NCBI Taxonomy" id="51655"/>
    <lineage>
        <taxon>Eukaryota</taxon>
        <taxon>Metazoa</taxon>
        <taxon>Ecdysozoa</taxon>
        <taxon>Arthropoda</taxon>
        <taxon>Hexapoda</taxon>
        <taxon>Insecta</taxon>
        <taxon>Pterygota</taxon>
        <taxon>Neoptera</taxon>
        <taxon>Endopterygota</taxon>
        <taxon>Lepidoptera</taxon>
        <taxon>Glossata</taxon>
        <taxon>Ditrysia</taxon>
        <taxon>Yponomeutoidea</taxon>
        <taxon>Plutellidae</taxon>
        <taxon>Plutella</taxon>
    </lineage>
</organism>
<evidence type="ECO:0000256" key="1">
    <source>
        <dbReference type="ARBA" id="ARBA00023157"/>
    </source>
</evidence>
<dbReference type="PROSITE" id="PS50240">
    <property type="entry name" value="TRYPSIN_DOM"/>
    <property type="match status" value="2"/>
</dbReference>
<dbReference type="InterPro" id="IPR043504">
    <property type="entry name" value="Peptidase_S1_PA_chymotrypsin"/>
</dbReference>
<feature type="signal peptide" evidence="3">
    <location>
        <begin position="1"/>
        <end position="16"/>
    </location>
</feature>
<reference evidence="5 6" key="1">
    <citation type="submission" date="2021-06" db="EMBL/GenBank/DDBJ databases">
        <title>A haploid diamondback moth (Plutella xylostella L.) genome assembly resolves 31 chromosomes and identifies a diamide resistance mutation.</title>
        <authorList>
            <person name="Ward C.M."/>
            <person name="Perry K.D."/>
            <person name="Baker G."/>
            <person name="Powis K."/>
            <person name="Heckel D.G."/>
            <person name="Baxter S.W."/>
        </authorList>
    </citation>
    <scope>NUCLEOTIDE SEQUENCE [LARGE SCALE GENOMIC DNA]</scope>
    <source>
        <strain evidence="5 6">LV</strain>
        <tissue evidence="5">Single pupa</tissue>
    </source>
</reference>
<dbReference type="PANTHER" id="PTHR24260">
    <property type="match status" value="1"/>
</dbReference>
<evidence type="ECO:0000256" key="2">
    <source>
        <dbReference type="RuleBase" id="RU363034"/>
    </source>
</evidence>
<accession>A0ABQ7QA00</accession>
<keyword evidence="6" id="KW-1185">Reference proteome</keyword>
<evidence type="ECO:0000313" key="5">
    <source>
        <dbReference type="EMBL" id="KAG7302067.1"/>
    </source>
</evidence>
<dbReference type="InterPro" id="IPR033116">
    <property type="entry name" value="TRYPSIN_SER"/>
</dbReference>
<keyword evidence="3" id="KW-0732">Signal</keyword>
<evidence type="ECO:0000259" key="4">
    <source>
        <dbReference type="PROSITE" id="PS50240"/>
    </source>
</evidence>
<dbReference type="EMBL" id="JAHIBW010000018">
    <property type="protein sequence ID" value="KAG7302067.1"/>
    <property type="molecule type" value="Genomic_DNA"/>
</dbReference>
<dbReference type="InterPro" id="IPR009003">
    <property type="entry name" value="Peptidase_S1_PA"/>
</dbReference>
<dbReference type="Proteomes" id="UP000823941">
    <property type="component" value="Chromosome 18"/>
</dbReference>
<dbReference type="PROSITE" id="PS00134">
    <property type="entry name" value="TRYPSIN_HIS"/>
    <property type="match status" value="2"/>
</dbReference>
<feature type="chain" id="PRO_5045205952" description="Peptidase S1 domain-containing protein" evidence="3">
    <location>
        <begin position="17"/>
        <end position="502"/>
    </location>
</feature>
<comment type="caution">
    <text evidence="5">The sequence shown here is derived from an EMBL/GenBank/DDBJ whole genome shotgun (WGS) entry which is preliminary data.</text>
</comment>